<feature type="domain" description="Macro" evidence="2">
    <location>
        <begin position="85"/>
        <end position="318"/>
    </location>
</feature>
<dbReference type="PANTHER" id="PTHR11106:SF27">
    <property type="entry name" value="MACRO DOMAIN-CONTAINING PROTEIN"/>
    <property type="match status" value="1"/>
</dbReference>
<keyword evidence="3" id="KW-0378">Hydrolase</keyword>
<gene>
    <name evidence="3" type="ORF">DMP12_12450</name>
</gene>
<dbReference type="InterPro" id="IPR002589">
    <property type="entry name" value="Macro_dom"/>
</dbReference>
<dbReference type="GO" id="GO:0016787">
    <property type="term" value="F:hydrolase activity"/>
    <property type="evidence" value="ECO:0007669"/>
    <property type="project" value="UniProtKB-KW"/>
</dbReference>
<feature type="compositionally biased region" description="Low complexity" evidence="1">
    <location>
        <begin position="268"/>
        <end position="294"/>
    </location>
</feature>
<dbReference type="Pfam" id="PF01661">
    <property type="entry name" value="Macro"/>
    <property type="match status" value="1"/>
</dbReference>
<dbReference type="Proteomes" id="UP000285258">
    <property type="component" value="Unassembled WGS sequence"/>
</dbReference>
<dbReference type="PANTHER" id="PTHR11106">
    <property type="entry name" value="GANGLIOSIDE INDUCED DIFFERENTIATION ASSOCIATED PROTEIN 2-RELATED"/>
    <property type="match status" value="1"/>
</dbReference>
<dbReference type="NCBIfam" id="NF003163">
    <property type="entry name" value="PRK04143.1"/>
    <property type="match status" value="1"/>
</dbReference>
<evidence type="ECO:0000256" key="1">
    <source>
        <dbReference type="SAM" id="MobiDB-lite"/>
    </source>
</evidence>
<evidence type="ECO:0000313" key="4">
    <source>
        <dbReference type="Proteomes" id="UP000285258"/>
    </source>
</evidence>
<comment type="caution">
    <text evidence="3">The sequence shown here is derived from an EMBL/GenBank/DDBJ whole genome shotgun (WGS) entry which is preliminary data.</text>
</comment>
<dbReference type="Gene3D" id="3.40.220.10">
    <property type="entry name" value="Leucine Aminopeptidase, subunit E, domain 1"/>
    <property type="match status" value="1"/>
</dbReference>
<dbReference type="InterPro" id="IPR043472">
    <property type="entry name" value="Macro_dom-like"/>
</dbReference>
<reference evidence="4" key="1">
    <citation type="submission" date="2018-05" db="EMBL/GenBank/DDBJ databases">
        <title>Genome Sequencing of selected type strains of the family Eggerthellaceae.</title>
        <authorList>
            <person name="Danylec N."/>
            <person name="Stoll D.A."/>
            <person name="Doetsch A."/>
            <person name="Huch M."/>
        </authorList>
    </citation>
    <scope>NUCLEOTIDE SEQUENCE [LARGE SCALE GENOMIC DNA]</scope>
    <source>
        <strain evidence="4">DSM 27213</strain>
    </source>
</reference>
<evidence type="ECO:0000259" key="2">
    <source>
        <dbReference type="PROSITE" id="PS51154"/>
    </source>
</evidence>
<dbReference type="PROSITE" id="PS51154">
    <property type="entry name" value="MACRO"/>
    <property type="match status" value="1"/>
</dbReference>
<dbReference type="CDD" id="cd02908">
    <property type="entry name" value="Macro_OAADPr_deacetylase"/>
    <property type="match status" value="1"/>
</dbReference>
<sequence length="318" mass="33251">MVQANVSCAAGGARGRDEDVAYLVRYLREERGLVQAPAEGRPFDEAFAEFRALVNTREPRPADERFLAVQDRLLRGLIAQAGIARVAELPPTPVDARLSVWRGDITTLEADAIVNAANSALLGCWLPGHHCIDNAIHTFAGVQLRMACAALMERHGHAEPTGRVQVTDAYNLPARWVLHTVGPIADGAPTERHRRELASCYESCLEAAAACGCRTVAFCCVSTGTFGFPQREAAEIAVGTVRSWLDRHAGEGADAVGGTRGADGGAARGAASGSGAAGSANASGPGSSPEAPGAPSGLKVVFNVFGDEDEAIYHDLLG</sequence>
<dbReference type="SMART" id="SM00506">
    <property type="entry name" value="A1pp"/>
    <property type="match status" value="1"/>
</dbReference>
<evidence type="ECO:0000313" key="3">
    <source>
        <dbReference type="EMBL" id="ROT88364.1"/>
    </source>
</evidence>
<dbReference type="AlphaFoldDB" id="A0A423UHP7"/>
<name>A0A423UHP7_9ACTN</name>
<dbReference type="RefSeq" id="WP_096228256.1">
    <property type="nucleotide sequence ID" value="NZ_CP168029.1"/>
</dbReference>
<protein>
    <submittedName>
        <fullName evidence="3">Protein-ADP-ribose hydrolase</fullName>
    </submittedName>
</protein>
<proteinExistence type="predicted"/>
<feature type="compositionally biased region" description="Gly residues" evidence="1">
    <location>
        <begin position="258"/>
        <end position="267"/>
    </location>
</feature>
<dbReference type="SUPFAM" id="SSF52949">
    <property type="entry name" value="Macro domain-like"/>
    <property type="match status" value="1"/>
</dbReference>
<accession>A0A423UHP7</accession>
<dbReference type="EMBL" id="QIBW01000018">
    <property type="protein sequence ID" value="ROT88364.1"/>
    <property type="molecule type" value="Genomic_DNA"/>
</dbReference>
<feature type="region of interest" description="Disordered" evidence="1">
    <location>
        <begin position="255"/>
        <end position="294"/>
    </location>
</feature>
<organism evidence="3 4">
    <name type="scientific">Gordonibacter urolithinfaciens</name>
    <dbReference type="NCBI Taxonomy" id="1335613"/>
    <lineage>
        <taxon>Bacteria</taxon>
        <taxon>Bacillati</taxon>
        <taxon>Actinomycetota</taxon>
        <taxon>Coriobacteriia</taxon>
        <taxon>Eggerthellales</taxon>
        <taxon>Eggerthellaceae</taxon>
        <taxon>Gordonibacter</taxon>
    </lineage>
</organism>